<proteinExistence type="predicted"/>
<evidence type="ECO:0000313" key="1">
    <source>
        <dbReference type="EMBL" id="SVA47122.1"/>
    </source>
</evidence>
<name>A0A381W3S1_9ZZZZ</name>
<accession>A0A381W3S1</accession>
<gene>
    <name evidence="1" type="ORF">METZ01_LOCUS99976</name>
</gene>
<reference evidence="1" key="1">
    <citation type="submission" date="2018-05" db="EMBL/GenBank/DDBJ databases">
        <authorList>
            <person name="Lanie J.A."/>
            <person name="Ng W.-L."/>
            <person name="Kazmierczak K.M."/>
            <person name="Andrzejewski T.M."/>
            <person name="Davidsen T.M."/>
            <person name="Wayne K.J."/>
            <person name="Tettelin H."/>
            <person name="Glass J.I."/>
            <person name="Rusch D."/>
            <person name="Podicherti R."/>
            <person name="Tsui H.-C.T."/>
            <person name="Winkler M.E."/>
        </authorList>
    </citation>
    <scope>NUCLEOTIDE SEQUENCE</scope>
</reference>
<protein>
    <submittedName>
        <fullName evidence="1">Uncharacterized protein</fullName>
    </submittedName>
</protein>
<feature type="non-terminal residue" evidence="1">
    <location>
        <position position="1"/>
    </location>
</feature>
<dbReference type="AlphaFoldDB" id="A0A381W3S1"/>
<organism evidence="1">
    <name type="scientific">marine metagenome</name>
    <dbReference type="NCBI Taxonomy" id="408172"/>
    <lineage>
        <taxon>unclassified sequences</taxon>
        <taxon>metagenomes</taxon>
        <taxon>ecological metagenomes</taxon>
    </lineage>
</organism>
<sequence length="52" mass="5907">VNAVCKKCGAHKDYSTANDIEWSKSHMDSFVEQKESGIVMRWGHQGIRQKGK</sequence>
<dbReference type="EMBL" id="UINC01010608">
    <property type="protein sequence ID" value="SVA47122.1"/>
    <property type="molecule type" value="Genomic_DNA"/>
</dbReference>